<dbReference type="Proteomes" id="UP000736672">
    <property type="component" value="Unassembled WGS sequence"/>
</dbReference>
<keyword evidence="1" id="KW-0547">Nucleotide-binding</keyword>
<evidence type="ECO:0000313" key="7">
    <source>
        <dbReference type="Proteomes" id="UP000736672"/>
    </source>
</evidence>
<comment type="caution">
    <text evidence="6">The sequence shown here is derived from an EMBL/GenBank/DDBJ whole genome shotgun (WGS) entry which is preliminary data.</text>
</comment>
<gene>
    <name evidence="6" type="ORF">B0J15DRAFT_409914</name>
</gene>
<dbReference type="GO" id="GO:0016787">
    <property type="term" value="F:hydrolase activity"/>
    <property type="evidence" value="ECO:0007669"/>
    <property type="project" value="UniProtKB-KW"/>
</dbReference>
<dbReference type="PANTHER" id="PTHR43788">
    <property type="entry name" value="DNA2/NAM7 HELICASE FAMILY MEMBER"/>
    <property type="match status" value="1"/>
</dbReference>
<keyword evidence="4" id="KW-0067">ATP-binding</keyword>
<dbReference type="SUPFAM" id="SSF52540">
    <property type="entry name" value="P-loop containing nucleoside triphosphate hydrolases"/>
    <property type="match status" value="1"/>
</dbReference>
<feature type="domain" description="DNA2/NAM7 helicase-like C-terminal" evidence="5">
    <location>
        <begin position="19"/>
        <end position="133"/>
    </location>
</feature>
<dbReference type="Pfam" id="PF13087">
    <property type="entry name" value="AAA_12"/>
    <property type="match status" value="1"/>
</dbReference>
<name>A0A9P9JX07_FUSSL</name>
<evidence type="ECO:0000256" key="3">
    <source>
        <dbReference type="ARBA" id="ARBA00022806"/>
    </source>
</evidence>
<proteinExistence type="predicted"/>
<dbReference type="InterPro" id="IPR027417">
    <property type="entry name" value="P-loop_NTPase"/>
</dbReference>
<dbReference type="GO" id="GO:0005524">
    <property type="term" value="F:ATP binding"/>
    <property type="evidence" value="ECO:0007669"/>
    <property type="project" value="UniProtKB-KW"/>
</dbReference>
<sequence>LLPIFIHCENSYCHIDPITKSKSNRDQVIVALEFILDSGSSTAGRVHPSQIAIITPYTANVDVIKSVRRGPKYAAIASIKPAKTIYSFQGQESEIVVAIMATTKQAGPGMTTDEHHLNVMLSRHRSGLVIVGDIHVTGMLDGERNKGRRHDHVGRDRFKVIGANGEVSWVNATVLRSVHQALWESNRVITV</sequence>
<dbReference type="AlphaFoldDB" id="A0A9P9JX07"/>
<accession>A0A9P9JX07</accession>
<dbReference type="Gene3D" id="3.40.50.300">
    <property type="entry name" value="P-loop containing nucleotide triphosphate hydrolases"/>
    <property type="match status" value="1"/>
</dbReference>
<dbReference type="EMBL" id="JAGTJS010000031">
    <property type="protein sequence ID" value="KAH7231929.1"/>
    <property type="molecule type" value="Genomic_DNA"/>
</dbReference>
<dbReference type="OrthoDB" id="6513042at2759"/>
<dbReference type="InterPro" id="IPR041679">
    <property type="entry name" value="DNA2/NAM7-like_C"/>
</dbReference>
<keyword evidence="7" id="KW-1185">Reference proteome</keyword>
<organism evidence="6 7">
    <name type="scientific">Fusarium solani</name>
    <name type="common">Filamentous fungus</name>
    <dbReference type="NCBI Taxonomy" id="169388"/>
    <lineage>
        <taxon>Eukaryota</taxon>
        <taxon>Fungi</taxon>
        <taxon>Dikarya</taxon>
        <taxon>Ascomycota</taxon>
        <taxon>Pezizomycotina</taxon>
        <taxon>Sordariomycetes</taxon>
        <taxon>Hypocreomycetidae</taxon>
        <taxon>Hypocreales</taxon>
        <taxon>Nectriaceae</taxon>
        <taxon>Fusarium</taxon>
        <taxon>Fusarium solani species complex</taxon>
    </lineage>
</organism>
<dbReference type="InterPro" id="IPR050534">
    <property type="entry name" value="Coronavir_polyprotein_1ab"/>
</dbReference>
<evidence type="ECO:0000313" key="6">
    <source>
        <dbReference type="EMBL" id="KAH7231929.1"/>
    </source>
</evidence>
<evidence type="ECO:0000256" key="1">
    <source>
        <dbReference type="ARBA" id="ARBA00022741"/>
    </source>
</evidence>
<evidence type="ECO:0000259" key="5">
    <source>
        <dbReference type="Pfam" id="PF13087"/>
    </source>
</evidence>
<reference evidence="6" key="1">
    <citation type="journal article" date="2021" name="Nat. Commun.">
        <title>Genetic determinants of endophytism in the Arabidopsis root mycobiome.</title>
        <authorList>
            <person name="Mesny F."/>
            <person name="Miyauchi S."/>
            <person name="Thiergart T."/>
            <person name="Pickel B."/>
            <person name="Atanasova L."/>
            <person name="Karlsson M."/>
            <person name="Huettel B."/>
            <person name="Barry K.W."/>
            <person name="Haridas S."/>
            <person name="Chen C."/>
            <person name="Bauer D."/>
            <person name="Andreopoulos W."/>
            <person name="Pangilinan J."/>
            <person name="LaButti K."/>
            <person name="Riley R."/>
            <person name="Lipzen A."/>
            <person name="Clum A."/>
            <person name="Drula E."/>
            <person name="Henrissat B."/>
            <person name="Kohler A."/>
            <person name="Grigoriev I.V."/>
            <person name="Martin F.M."/>
            <person name="Hacquard S."/>
        </authorList>
    </citation>
    <scope>NUCLEOTIDE SEQUENCE</scope>
    <source>
        <strain evidence="6">FSSC 5 MPI-SDFR-AT-0091</strain>
    </source>
</reference>
<evidence type="ECO:0000256" key="2">
    <source>
        <dbReference type="ARBA" id="ARBA00022801"/>
    </source>
</evidence>
<dbReference type="PANTHER" id="PTHR43788:SF8">
    <property type="entry name" value="DNA-BINDING PROTEIN SMUBP-2"/>
    <property type="match status" value="1"/>
</dbReference>
<dbReference type="GO" id="GO:0043139">
    <property type="term" value="F:5'-3' DNA helicase activity"/>
    <property type="evidence" value="ECO:0007669"/>
    <property type="project" value="TreeGrafter"/>
</dbReference>
<keyword evidence="3" id="KW-0347">Helicase</keyword>
<evidence type="ECO:0000256" key="4">
    <source>
        <dbReference type="ARBA" id="ARBA00022840"/>
    </source>
</evidence>
<keyword evidence="2" id="KW-0378">Hydrolase</keyword>
<protein>
    <submittedName>
        <fullName evidence="6">AAA domain-containing protein</fullName>
    </submittedName>
</protein>
<feature type="non-terminal residue" evidence="6">
    <location>
        <position position="1"/>
    </location>
</feature>